<feature type="transmembrane region" description="Helical" evidence="7">
    <location>
        <begin position="140"/>
        <end position="164"/>
    </location>
</feature>
<feature type="transmembrane region" description="Helical" evidence="7">
    <location>
        <begin position="6"/>
        <end position="29"/>
    </location>
</feature>
<keyword evidence="4 7" id="KW-0812">Transmembrane</keyword>
<dbReference type="RefSeq" id="WP_182808962.1">
    <property type="nucleotide sequence ID" value="NZ_JACJFM010000012.1"/>
</dbReference>
<evidence type="ECO:0000256" key="4">
    <source>
        <dbReference type="ARBA" id="ARBA00022692"/>
    </source>
</evidence>
<dbReference type="Proteomes" id="UP000565262">
    <property type="component" value="Unassembled WGS sequence"/>
</dbReference>
<comment type="similarity">
    <text evidence="2 7">Belongs to the UPF0056 (MarC) family.</text>
</comment>
<evidence type="ECO:0000256" key="2">
    <source>
        <dbReference type="ARBA" id="ARBA00009784"/>
    </source>
</evidence>
<dbReference type="EMBL" id="JACJFM010000012">
    <property type="protein sequence ID" value="MBB1487184.1"/>
    <property type="molecule type" value="Genomic_DNA"/>
</dbReference>
<feature type="transmembrane region" description="Helical" evidence="7">
    <location>
        <begin position="176"/>
        <end position="198"/>
    </location>
</feature>
<dbReference type="InterPro" id="IPR002771">
    <property type="entry name" value="Multi_antbiot-R_MarC"/>
</dbReference>
<accession>A0A839IR90</accession>
<evidence type="ECO:0000256" key="5">
    <source>
        <dbReference type="ARBA" id="ARBA00022989"/>
    </source>
</evidence>
<keyword evidence="3" id="KW-1003">Cell membrane</keyword>
<evidence type="ECO:0000256" key="7">
    <source>
        <dbReference type="RuleBase" id="RU362048"/>
    </source>
</evidence>
<dbReference type="PANTHER" id="PTHR33508">
    <property type="entry name" value="UPF0056 MEMBRANE PROTEIN YHCE"/>
    <property type="match status" value="1"/>
</dbReference>
<name>A0A839IR90_9GAMM</name>
<feature type="transmembrane region" description="Helical" evidence="7">
    <location>
        <begin position="41"/>
        <end position="59"/>
    </location>
</feature>
<organism evidence="8 9">
    <name type="scientific">Oceanospirillum sediminis</name>
    <dbReference type="NCBI Taxonomy" id="2760088"/>
    <lineage>
        <taxon>Bacteria</taxon>
        <taxon>Pseudomonadati</taxon>
        <taxon>Pseudomonadota</taxon>
        <taxon>Gammaproteobacteria</taxon>
        <taxon>Oceanospirillales</taxon>
        <taxon>Oceanospirillaceae</taxon>
        <taxon>Oceanospirillum</taxon>
    </lineage>
</organism>
<protein>
    <recommendedName>
        <fullName evidence="7">UPF0056 membrane protein</fullName>
    </recommendedName>
</protein>
<gene>
    <name evidence="8" type="ORF">H4O21_11240</name>
</gene>
<evidence type="ECO:0000256" key="1">
    <source>
        <dbReference type="ARBA" id="ARBA00004651"/>
    </source>
</evidence>
<dbReference type="PANTHER" id="PTHR33508:SF1">
    <property type="entry name" value="UPF0056 MEMBRANE PROTEIN YHCE"/>
    <property type="match status" value="1"/>
</dbReference>
<keyword evidence="6 7" id="KW-0472">Membrane</keyword>
<feature type="transmembrane region" description="Helical" evidence="7">
    <location>
        <begin position="107"/>
        <end position="128"/>
    </location>
</feature>
<dbReference type="GO" id="GO:0005886">
    <property type="term" value="C:plasma membrane"/>
    <property type="evidence" value="ECO:0007669"/>
    <property type="project" value="UniProtKB-SubCell"/>
</dbReference>
<keyword evidence="9" id="KW-1185">Reference proteome</keyword>
<evidence type="ECO:0000313" key="9">
    <source>
        <dbReference type="Proteomes" id="UP000565262"/>
    </source>
</evidence>
<feature type="transmembrane region" description="Helical" evidence="7">
    <location>
        <begin position="65"/>
        <end position="87"/>
    </location>
</feature>
<evidence type="ECO:0000256" key="6">
    <source>
        <dbReference type="ARBA" id="ARBA00023136"/>
    </source>
</evidence>
<reference evidence="8 9" key="1">
    <citation type="submission" date="2020-08" db="EMBL/GenBank/DDBJ databases">
        <title>Oceanospirillum sp. nov. isolated from marine sediment.</title>
        <authorList>
            <person name="Ji X."/>
        </authorList>
    </citation>
    <scope>NUCLEOTIDE SEQUENCE [LARGE SCALE GENOMIC DNA]</scope>
    <source>
        <strain evidence="8 9">D5</strain>
    </source>
</reference>
<proteinExistence type="inferred from homology"/>
<comment type="caution">
    <text evidence="8">The sequence shown here is derived from an EMBL/GenBank/DDBJ whole genome shotgun (WGS) entry which is preliminary data.</text>
</comment>
<keyword evidence="5 7" id="KW-1133">Transmembrane helix</keyword>
<dbReference type="Pfam" id="PF01914">
    <property type="entry name" value="MarC"/>
    <property type="match status" value="1"/>
</dbReference>
<comment type="subcellular location">
    <subcellularLocation>
        <location evidence="1 7">Cell membrane</location>
        <topology evidence="1 7">Multi-pass membrane protein</topology>
    </subcellularLocation>
</comment>
<dbReference type="NCBIfam" id="TIGR00427">
    <property type="entry name" value="NAAT family transporter"/>
    <property type="match status" value="1"/>
</dbReference>
<dbReference type="AlphaFoldDB" id="A0A839IR90"/>
<evidence type="ECO:0000313" key="8">
    <source>
        <dbReference type="EMBL" id="MBB1487184.1"/>
    </source>
</evidence>
<evidence type="ECO:0000256" key="3">
    <source>
        <dbReference type="ARBA" id="ARBA00022475"/>
    </source>
</evidence>
<sequence length="206" mass="22303">MDLLVYLNALTGLFVIIDPIGAAIIFHSLVPVGDKRHRRVMAIKAMLITTVLLIIFGNFGEAFLAKLGISIEALRISGGLLLFYTAFNMITQDQEYQVTTEKKDISVFPMSIPLTAGPGSLTLAILMFSDVNNVTEEISVILAILTITVLTLVLMLLSGFVKVLIGRTGDEILRRFLGVILAALAIQFIYDGIVQMVASASQTLGS</sequence>